<dbReference type="EMBL" id="JBEFKJ010000004">
    <property type="protein sequence ID" value="KAL2046264.1"/>
    <property type="molecule type" value="Genomic_DNA"/>
</dbReference>
<dbReference type="Proteomes" id="UP001590950">
    <property type="component" value="Unassembled WGS sequence"/>
</dbReference>
<evidence type="ECO:0000256" key="2">
    <source>
        <dbReference type="SAM" id="Phobius"/>
    </source>
</evidence>
<feature type="transmembrane region" description="Helical" evidence="2">
    <location>
        <begin position="140"/>
        <end position="165"/>
    </location>
</feature>
<proteinExistence type="predicted"/>
<feature type="region of interest" description="Disordered" evidence="1">
    <location>
        <begin position="249"/>
        <end position="276"/>
    </location>
</feature>
<reference evidence="3 4" key="1">
    <citation type="submission" date="2024-09" db="EMBL/GenBank/DDBJ databases">
        <title>Rethinking Asexuality: The Enigmatic Case of Functional Sexual Genes in Lepraria (Stereocaulaceae).</title>
        <authorList>
            <person name="Doellman M."/>
            <person name="Sun Y."/>
            <person name="Barcenas-Pena A."/>
            <person name="Lumbsch H.T."/>
            <person name="Grewe F."/>
        </authorList>
    </citation>
    <scope>NUCLEOTIDE SEQUENCE [LARGE SCALE GENOMIC DNA]</scope>
    <source>
        <strain evidence="3 4">Mercado 3170</strain>
    </source>
</reference>
<feature type="region of interest" description="Disordered" evidence="1">
    <location>
        <begin position="37"/>
        <end position="78"/>
    </location>
</feature>
<feature type="transmembrane region" description="Helical" evidence="2">
    <location>
        <begin position="367"/>
        <end position="389"/>
    </location>
</feature>
<comment type="caution">
    <text evidence="3">The sequence shown here is derived from an EMBL/GenBank/DDBJ whole genome shotgun (WGS) entry which is preliminary data.</text>
</comment>
<protein>
    <recommendedName>
        <fullName evidence="5">Integral membrane protein</fullName>
    </recommendedName>
</protein>
<name>A0ABR4ANK6_9LECA</name>
<evidence type="ECO:0000313" key="3">
    <source>
        <dbReference type="EMBL" id="KAL2046264.1"/>
    </source>
</evidence>
<evidence type="ECO:0008006" key="5">
    <source>
        <dbReference type="Google" id="ProtNLM"/>
    </source>
</evidence>
<accession>A0ABR4ANK6</accession>
<keyword evidence="2" id="KW-0812">Transmembrane</keyword>
<keyword evidence="2" id="KW-0472">Membrane</keyword>
<keyword evidence="2" id="KW-1133">Transmembrane helix</keyword>
<feature type="transmembrane region" description="Helical" evidence="2">
    <location>
        <begin position="409"/>
        <end position="428"/>
    </location>
</feature>
<keyword evidence="4" id="KW-1185">Reference proteome</keyword>
<evidence type="ECO:0000256" key="1">
    <source>
        <dbReference type="SAM" id="MobiDB-lite"/>
    </source>
</evidence>
<feature type="transmembrane region" description="Helical" evidence="2">
    <location>
        <begin position="301"/>
        <end position="320"/>
    </location>
</feature>
<feature type="transmembrane region" description="Helical" evidence="2">
    <location>
        <begin position="340"/>
        <end position="360"/>
    </location>
</feature>
<sequence length="441" mass="49446">MPRNTVFHSQAHEPFRTKEFLELRDDRVTGPLSFLNPTRASFRHKPAKEKTLGTAKDLQNGLDADQTSEYKSGKLDDEQSASSVEFNWRSRDNRKGRHALVVNPSVDPSPPYLVPKPTSVPREVARNIALMWTSYPYWDVSYLVATTFTWGSIVWVINAFFVFLPLVQPKTKFKNEILVGGGVSAFIGATIFEIGSVLLMVEAMNENRSGCFGWALTRVLSGSEDGHRFRVRPDKDRCTHHHTAKGNFVRKGSIGRPLDSIRSQNSSPNSEEKPMETNSTADSWVWFPSWFELKTHYLRELGFLASFSQFCGATIFWISGFTALPGINNKLSQGLLDGVYWVPQIVGGSGFIISGFLYMLETQSKWYLPAWGVLGWHIGFWNLVGAFGFTLSGALGPAYGNSGAQYEAALATFWGSWAFLIGSTIQWYESLDKHPVETQKI</sequence>
<evidence type="ECO:0000313" key="4">
    <source>
        <dbReference type="Proteomes" id="UP001590950"/>
    </source>
</evidence>
<feature type="transmembrane region" description="Helical" evidence="2">
    <location>
        <begin position="177"/>
        <end position="201"/>
    </location>
</feature>
<gene>
    <name evidence="3" type="ORF">N7G274_001711</name>
</gene>
<organism evidence="3 4">
    <name type="scientific">Stereocaulon virgatum</name>
    <dbReference type="NCBI Taxonomy" id="373712"/>
    <lineage>
        <taxon>Eukaryota</taxon>
        <taxon>Fungi</taxon>
        <taxon>Dikarya</taxon>
        <taxon>Ascomycota</taxon>
        <taxon>Pezizomycotina</taxon>
        <taxon>Lecanoromycetes</taxon>
        <taxon>OSLEUM clade</taxon>
        <taxon>Lecanoromycetidae</taxon>
        <taxon>Lecanorales</taxon>
        <taxon>Lecanorineae</taxon>
        <taxon>Stereocaulaceae</taxon>
        <taxon>Stereocaulon</taxon>
    </lineage>
</organism>